<reference evidence="1" key="1">
    <citation type="submission" date="2021-02" db="EMBL/GenBank/DDBJ databases">
        <authorList>
            <consortium name="DOE Joint Genome Institute"/>
            <person name="Ahrendt S."/>
            <person name="Looney B.P."/>
            <person name="Miyauchi S."/>
            <person name="Morin E."/>
            <person name="Drula E."/>
            <person name="Courty P.E."/>
            <person name="Chicoki N."/>
            <person name="Fauchery L."/>
            <person name="Kohler A."/>
            <person name="Kuo A."/>
            <person name="Labutti K."/>
            <person name="Pangilinan J."/>
            <person name="Lipzen A."/>
            <person name="Riley R."/>
            <person name="Andreopoulos W."/>
            <person name="He G."/>
            <person name="Johnson J."/>
            <person name="Barry K.W."/>
            <person name="Grigoriev I.V."/>
            <person name="Nagy L."/>
            <person name="Hibbett D."/>
            <person name="Henrissat B."/>
            <person name="Matheny P.B."/>
            <person name="Labbe J."/>
            <person name="Martin F."/>
        </authorList>
    </citation>
    <scope>NUCLEOTIDE SEQUENCE</scope>
    <source>
        <strain evidence="1">FP105234-sp</strain>
    </source>
</reference>
<comment type="caution">
    <text evidence="1">The sequence shown here is derived from an EMBL/GenBank/DDBJ whole genome shotgun (WGS) entry which is preliminary data.</text>
</comment>
<evidence type="ECO:0000313" key="2">
    <source>
        <dbReference type="Proteomes" id="UP000814033"/>
    </source>
</evidence>
<proteinExistence type="predicted"/>
<dbReference type="Proteomes" id="UP000814033">
    <property type="component" value="Unassembled WGS sequence"/>
</dbReference>
<protein>
    <submittedName>
        <fullName evidence="1">FMN-linked oxidoreductase</fullName>
    </submittedName>
</protein>
<keyword evidence="2" id="KW-1185">Reference proteome</keyword>
<reference evidence="1" key="2">
    <citation type="journal article" date="2022" name="New Phytol.">
        <title>Evolutionary transition to the ectomycorrhizal habit in the genomes of a hyperdiverse lineage of mushroom-forming fungi.</title>
        <authorList>
            <person name="Looney B."/>
            <person name="Miyauchi S."/>
            <person name="Morin E."/>
            <person name="Drula E."/>
            <person name="Courty P.E."/>
            <person name="Kohler A."/>
            <person name="Kuo A."/>
            <person name="LaButti K."/>
            <person name="Pangilinan J."/>
            <person name="Lipzen A."/>
            <person name="Riley R."/>
            <person name="Andreopoulos W."/>
            <person name="He G."/>
            <person name="Johnson J."/>
            <person name="Nolan M."/>
            <person name="Tritt A."/>
            <person name="Barry K.W."/>
            <person name="Grigoriev I.V."/>
            <person name="Nagy L.G."/>
            <person name="Hibbett D."/>
            <person name="Henrissat B."/>
            <person name="Matheny P.B."/>
            <person name="Labbe J."/>
            <person name="Martin F.M."/>
        </authorList>
    </citation>
    <scope>NUCLEOTIDE SEQUENCE</scope>
    <source>
        <strain evidence="1">FP105234-sp</strain>
    </source>
</reference>
<name>A0ACB8RN17_9AGAM</name>
<evidence type="ECO:0000313" key="1">
    <source>
        <dbReference type="EMBL" id="KAI0045015.1"/>
    </source>
</evidence>
<sequence length="526" mass="56503">MPHGSSILTGGLEEVFRPVTLPSGAVLPNRLVKVAMYEHLAALFGGPPTPSHLSLYAQWAGGGWGMIVTGNIQISADHLTLGRDMVIPETVTRESLRPFVALAQAMKAPRNITVGQDASDTEPFSGHPSVLMQLSHAGRQSPSFIGGRLPFIPSLAPSPIRVGSSASSAKPRDGWLSNIIWRALFPIPRPMTVVDIQRVVDRFVEGARVALEAGFDGVQIHASHGYLIAQFISPKTNERDDAYNVRDAPLRLLHEVVIAIRSAVPSSFILGVKVNSADYFGAGGRFVFDGDAEDASEKSALDHVIEMASWGLLDFIEISGGDYESPDFGATDRQAFFSRFSRKALAAIKSLPSSSPRHRPLVVLTGGLQTPANLTDALSNGHADLLGIGRGSVLCPDLPRRLQKCISESLHQESPSTDRSMPLEDTVADAFPGPPDLAVRESRTTRVAFSLLTTLGVLPLPKLIGAGAGMAWYTVMMSRLAKGRPIDYKIGAAGGIVRMWAAEVQIVSVALIVIILYTAWTMTFFS</sequence>
<accession>A0ACB8RN17</accession>
<gene>
    <name evidence="1" type="ORF">FA95DRAFT_1561579</name>
</gene>
<dbReference type="EMBL" id="MU275964">
    <property type="protein sequence ID" value="KAI0045015.1"/>
    <property type="molecule type" value="Genomic_DNA"/>
</dbReference>
<organism evidence="1 2">
    <name type="scientific">Auriscalpium vulgare</name>
    <dbReference type="NCBI Taxonomy" id="40419"/>
    <lineage>
        <taxon>Eukaryota</taxon>
        <taxon>Fungi</taxon>
        <taxon>Dikarya</taxon>
        <taxon>Basidiomycota</taxon>
        <taxon>Agaricomycotina</taxon>
        <taxon>Agaricomycetes</taxon>
        <taxon>Russulales</taxon>
        <taxon>Auriscalpiaceae</taxon>
        <taxon>Auriscalpium</taxon>
    </lineage>
</organism>